<dbReference type="InterPro" id="IPR003737">
    <property type="entry name" value="GlcNAc_PI_deacetylase-related"/>
</dbReference>
<dbReference type="AlphaFoldDB" id="A0A7I9VP62"/>
<gene>
    <name evidence="1" type="ORF">AMYX_29520</name>
</gene>
<dbReference type="Gene3D" id="3.40.50.10320">
    <property type="entry name" value="LmbE-like"/>
    <property type="match status" value="1"/>
</dbReference>
<organism evidence="1 2">
    <name type="scientific">Anaeromyxobacter diazotrophicus</name>
    <dbReference type="NCBI Taxonomy" id="2590199"/>
    <lineage>
        <taxon>Bacteria</taxon>
        <taxon>Pseudomonadati</taxon>
        <taxon>Myxococcota</taxon>
        <taxon>Myxococcia</taxon>
        <taxon>Myxococcales</taxon>
        <taxon>Cystobacterineae</taxon>
        <taxon>Anaeromyxobacteraceae</taxon>
        <taxon>Anaeromyxobacter</taxon>
    </lineage>
</organism>
<evidence type="ECO:0008006" key="3">
    <source>
        <dbReference type="Google" id="ProtNLM"/>
    </source>
</evidence>
<name>A0A7I9VP62_9BACT</name>
<evidence type="ECO:0000313" key="2">
    <source>
        <dbReference type="Proteomes" id="UP000503640"/>
    </source>
</evidence>
<sequence length="276" mass="29687">MARARPPGQEEPPRAGRRPLLVVVAAHPDDETLGAAGLLVRRGRAALVHLTDGAPDDRRWWPAAWSGPAPATRAAYAALRRRELERALAVAGLAPGAARALGAGDQEAALHLAPLALAVRDVLLEEAPAAVLTHPYEGGHPDHDAAAFAARAAVALVARAGRRPPRLCEMTSYHAEGGELTTGRFLPAPGVPELVHRLSPREREAKLRMLAAFESQRAVLASFRADEERFRRAPPADVGRPPHPGPLWYERLGFTMTGARFQELARRAMAELRLAG</sequence>
<dbReference type="EMBL" id="BJTG01000007">
    <property type="protein sequence ID" value="GEJ58211.1"/>
    <property type="molecule type" value="Genomic_DNA"/>
</dbReference>
<dbReference type="Pfam" id="PF02585">
    <property type="entry name" value="PIG-L"/>
    <property type="match status" value="1"/>
</dbReference>
<dbReference type="InterPro" id="IPR024078">
    <property type="entry name" value="LmbE-like_dom_sf"/>
</dbReference>
<protein>
    <recommendedName>
        <fullName evidence="3">LmbE family protein</fullName>
    </recommendedName>
</protein>
<accession>A0A7I9VP62</accession>
<dbReference type="SUPFAM" id="SSF102588">
    <property type="entry name" value="LmbE-like"/>
    <property type="match status" value="1"/>
</dbReference>
<reference evidence="2" key="1">
    <citation type="journal article" date="2020" name="Appl. Environ. Microbiol.">
        <title>Diazotrophic Anaeromyxobacter Isolates from Soils.</title>
        <authorList>
            <person name="Masuda Y."/>
            <person name="Yamanaka H."/>
            <person name="Xu Z.X."/>
            <person name="Shiratori Y."/>
            <person name="Aono T."/>
            <person name="Amachi S."/>
            <person name="Senoo K."/>
            <person name="Itoh H."/>
        </authorList>
    </citation>
    <scope>NUCLEOTIDE SEQUENCE [LARGE SCALE GENOMIC DNA]</scope>
    <source>
        <strain evidence="2">R267</strain>
    </source>
</reference>
<evidence type="ECO:0000313" key="1">
    <source>
        <dbReference type="EMBL" id="GEJ58211.1"/>
    </source>
</evidence>
<proteinExistence type="predicted"/>
<dbReference type="PANTHER" id="PTHR12993:SF29">
    <property type="entry name" value="BLR3841 PROTEIN"/>
    <property type="match status" value="1"/>
</dbReference>
<keyword evidence="2" id="KW-1185">Reference proteome</keyword>
<comment type="caution">
    <text evidence="1">The sequence shown here is derived from an EMBL/GenBank/DDBJ whole genome shotgun (WGS) entry which is preliminary data.</text>
</comment>
<dbReference type="PANTHER" id="PTHR12993">
    <property type="entry name" value="N-ACETYLGLUCOSAMINYL-PHOSPHATIDYLINOSITOL DE-N-ACETYLASE-RELATED"/>
    <property type="match status" value="1"/>
</dbReference>
<dbReference type="Proteomes" id="UP000503640">
    <property type="component" value="Unassembled WGS sequence"/>
</dbReference>
<dbReference type="GO" id="GO:0016811">
    <property type="term" value="F:hydrolase activity, acting on carbon-nitrogen (but not peptide) bonds, in linear amides"/>
    <property type="evidence" value="ECO:0007669"/>
    <property type="project" value="TreeGrafter"/>
</dbReference>
<dbReference type="RefSeq" id="WP_176066555.1">
    <property type="nucleotide sequence ID" value="NZ_BJTG01000007.1"/>
</dbReference>